<feature type="binding site" evidence="10">
    <location>
        <position position="184"/>
    </location>
    <ligand>
        <name>substrate</name>
    </ligand>
</feature>
<evidence type="ECO:0000256" key="3">
    <source>
        <dbReference type="ARBA" id="ARBA00012321"/>
    </source>
</evidence>
<feature type="binding site" evidence="10">
    <location>
        <position position="123"/>
    </location>
    <ligand>
        <name>substrate</name>
    </ligand>
</feature>
<evidence type="ECO:0000256" key="8">
    <source>
        <dbReference type="ARBA" id="ARBA00049157"/>
    </source>
</evidence>
<feature type="domain" description="Orotidine 5'-phosphate decarboxylase" evidence="12">
    <location>
        <begin position="4"/>
        <end position="202"/>
    </location>
</feature>
<comment type="catalytic activity">
    <reaction evidence="8 11">
        <text>orotidine 5'-phosphate + H(+) = UMP + CO2</text>
        <dbReference type="Rhea" id="RHEA:11596"/>
        <dbReference type="ChEBI" id="CHEBI:15378"/>
        <dbReference type="ChEBI" id="CHEBI:16526"/>
        <dbReference type="ChEBI" id="CHEBI:57538"/>
        <dbReference type="ChEBI" id="CHEBI:57865"/>
        <dbReference type="EC" id="4.1.1.23"/>
    </reaction>
</comment>
<feature type="active site" description="For OMPdecase activity" evidence="9">
    <location>
        <position position="64"/>
    </location>
</feature>
<dbReference type="GO" id="GO:0006207">
    <property type="term" value="P:'de novo' pyrimidine nucleobase biosynthetic process"/>
    <property type="evidence" value="ECO:0007669"/>
    <property type="project" value="InterPro"/>
</dbReference>
<keyword evidence="7 11" id="KW-0456">Lyase</keyword>
<feature type="binding site" evidence="10">
    <location>
        <position position="193"/>
    </location>
    <ligand>
        <name>substrate</name>
    </ligand>
</feature>
<evidence type="ECO:0000313" key="14">
    <source>
        <dbReference type="Proteomes" id="UP000231267"/>
    </source>
</evidence>
<evidence type="ECO:0000256" key="11">
    <source>
        <dbReference type="RuleBase" id="RU000512"/>
    </source>
</evidence>
<dbReference type="GO" id="GO:0044205">
    <property type="term" value="P:'de novo' UMP biosynthetic process"/>
    <property type="evidence" value="ECO:0007669"/>
    <property type="project" value="UniProtKB-UniPathway"/>
</dbReference>
<dbReference type="InterPro" id="IPR011060">
    <property type="entry name" value="RibuloseP-bd_barrel"/>
</dbReference>
<evidence type="ECO:0000256" key="10">
    <source>
        <dbReference type="PIRSR" id="PIRSR614732-2"/>
    </source>
</evidence>
<dbReference type="Pfam" id="PF00215">
    <property type="entry name" value="OMPdecase"/>
    <property type="match status" value="1"/>
</dbReference>
<evidence type="ECO:0000256" key="6">
    <source>
        <dbReference type="ARBA" id="ARBA00022975"/>
    </source>
</evidence>
<evidence type="ECO:0000256" key="1">
    <source>
        <dbReference type="ARBA" id="ARBA00002356"/>
    </source>
</evidence>
<keyword evidence="6 11" id="KW-0665">Pyrimidine biosynthesis</keyword>
<evidence type="ECO:0000256" key="5">
    <source>
        <dbReference type="ARBA" id="ARBA00022793"/>
    </source>
</evidence>
<comment type="similarity">
    <text evidence="11">Belongs to the OMP decarboxylase family.</text>
</comment>
<dbReference type="InterPro" id="IPR018089">
    <property type="entry name" value="OMPdecase_AS"/>
</dbReference>
<keyword evidence="5 11" id="KW-0210">Decarboxylase</keyword>
<evidence type="ECO:0000256" key="4">
    <source>
        <dbReference type="ARBA" id="ARBA00021923"/>
    </source>
</evidence>
<comment type="pathway">
    <text evidence="2 11">Pyrimidine metabolism; UMP biosynthesis via de novo pathway; UMP from orotate: step 2/2.</text>
</comment>
<gene>
    <name evidence="13" type="ORF">COW11_02080</name>
</gene>
<dbReference type="InterPro" id="IPR014732">
    <property type="entry name" value="OMPdecase"/>
</dbReference>
<dbReference type="InterPro" id="IPR013785">
    <property type="entry name" value="Aldolase_TIM"/>
</dbReference>
<dbReference type="InterPro" id="IPR001754">
    <property type="entry name" value="OMPdeCOase_dom"/>
</dbReference>
<evidence type="ECO:0000259" key="12">
    <source>
        <dbReference type="SMART" id="SM00934"/>
    </source>
</evidence>
<proteinExistence type="inferred from homology"/>
<comment type="caution">
    <text evidence="13">The sequence shown here is derived from an EMBL/GenBank/DDBJ whole genome shotgun (WGS) entry which is preliminary data.</text>
</comment>
<dbReference type="PANTHER" id="PTHR32119">
    <property type="entry name" value="OROTIDINE 5'-PHOSPHATE DECARBOXYLASE"/>
    <property type="match status" value="1"/>
</dbReference>
<dbReference type="UniPathway" id="UPA00070">
    <property type="reaction ID" value="UER00120"/>
</dbReference>
<dbReference type="SUPFAM" id="SSF51366">
    <property type="entry name" value="Ribulose-phoshate binding barrel"/>
    <property type="match status" value="1"/>
</dbReference>
<feature type="active site" description="For OMPdecase activity" evidence="9">
    <location>
        <position position="61"/>
    </location>
</feature>
<comment type="function">
    <text evidence="1">Catalyzes the decarboxylation of orotidine 5'-monophosphate (OMP) to uridine 5'-monophosphate (UMP).</text>
</comment>
<feature type="non-terminal residue" evidence="13">
    <location>
        <position position="202"/>
    </location>
</feature>
<dbReference type="SMART" id="SM00934">
    <property type="entry name" value="OMPdecase"/>
    <property type="match status" value="1"/>
</dbReference>
<evidence type="ECO:0000313" key="13">
    <source>
        <dbReference type="EMBL" id="PIW66702.1"/>
    </source>
</evidence>
<dbReference type="CDD" id="cd04725">
    <property type="entry name" value="OMP_decarboxylase_like"/>
    <property type="match status" value="1"/>
</dbReference>
<feature type="binding site" evidence="10">
    <location>
        <position position="10"/>
    </location>
    <ligand>
        <name>substrate</name>
    </ligand>
</feature>
<organism evidence="13 14">
    <name type="scientific">Candidatus Taenaricola geysiri</name>
    <dbReference type="NCBI Taxonomy" id="1974752"/>
    <lineage>
        <taxon>Bacteria</taxon>
        <taxon>Pseudomonadati</taxon>
        <taxon>Candidatus Omnitrophota</taxon>
        <taxon>Candidatus Taenaricola</taxon>
    </lineage>
</organism>
<dbReference type="AlphaFoldDB" id="A0A2J0LFS9"/>
<dbReference type="Gene3D" id="3.20.20.70">
    <property type="entry name" value="Aldolase class I"/>
    <property type="match status" value="1"/>
</dbReference>
<evidence type="ECO:0000256" key="7">
    <source>
        <dbReference type="ARBA" id="ARBA00023239"/>
    </source>
</evidence>
<dbReference type="Proteomes" id="UP000231267">
    <property type="component" value="Unassembled WGS sequence"/>
</dbReference>
<dbReference type="EMBL" id="PFGP01000035">
    <property type="protein sequence ID" value="PIW66702.1"/>
    <property type="molecule type" value="Genomic_DNA"/>
</dbReference>
<accession>A0A2J0LFS9</accession>
<reference evidence="13 14" key="1">
    <citation type="submission" date="2017-09" db="EMBL/GenBank/DDBJ databases">
        <title>Depth-based differentiation of microbial function through sediment-hosted aquifers and enrichment of novel symbionts in the deep terrestrial subsurface.</title>
        <authorList>
            <person name="Probst A.J."/>
            <person name="Ladd B."/>
            <person name="Jarett J.K."/>
            <person name="Geller-Mcgrath D.E."/>
            <person name="Sieber C.M."/>
            <person name="Emerson J.B."/>
            <person name="Anantharaman K."/>
            <person name="Thomas B.C."/>
            <person name="Malmstrom R."/>
            <person name="Stieglmeier M."/>
            <person name="Klingl A."/>
            <person name="Woyke T."/>
            <person name="Ryan C.M."/>
            <person name="Banfield J.F."/>
        </authorList>
    </citation>
    <scope>NUCLEOTIDE SEQUENCE [LARGE SCALE GENOMIC DNA]</scope>
    <source>
        <strain evidence="13">CG12_big_fil_rev_8_21_14_0_65_43_15</strain>
    </source>
</reference>
<dbReference type="PANTHER" id="PTHR32119:SF2">
    <property type="entry name" value="OROTIDINE 5'-PHOSPHATE DECARBOXYLASE"/>
    <property type="match status" value="1"/>
</dbReference>
<dbReference type="GO" id="GO:0004590">
    <property type="term" value="F:orotidine-5'-phosphate decarboxylase activity"/>
    <property type="evidence" value="ECO:0007669"/>
    <property type="project" value="UniProtKB-EC"/>
</dbReference>
<feature type="active site" description="For OMPdecase activity" evidence="9">
    <location>
        <position position="59"/>
    </location>
</feature>
<dbReference type="EC" id="4.1.1.23" evidence="3 11"/>
<evidence type="ECO:0000256" key="2">
    <source>
        <dbReference type="ARBA" id="ARBA00004861"/>
    </source>
</evidence>
<dbReference type="NCBIfam" id="TIGR01740">
    <property type="entry name" value="pyrF"/>
    <property type="match status" value="1"/>
</dbReference>
<evidence type="ECO:0000256" key="9">
    <source>
        <dbReference type="PIRSR" id="PIRSR614732-1"/>
    </source>
</evidence>
<name>A0A2J0LFS9_9BACT</name>
<dbReference type="GO" id="GO:0005829">
    <property type="term" value="C:cytosol"/>
    <property type="evidence" value="ECO:0007669"/>
    <property type="project" value="TreeGrafter"/>
</dbReference>
<dbReference type="PROSITE" id="PS00156">
    <property type="entry name" value="OMPDECASE"/>
    <property type="match status" value="1"/>
</dbReference>
<sequence length="202" mass="21530">MNKRLIVALDVPDLKTAKNLVKILRSSVEIFKIGSQLFTASGPSVVEAVYNAGAKVFLDLKFHDIPHTVANAAIEAANMGVFMFNIHASGGTKMMQAAVDAARKAASIAAKPRPLVLAVTVLTSMDEPELRQLGILRKTEEQVMHLASLARDAGCDGVVCSAEEAAYIRKALGDDFIIVTPGIRPKGADIGDQRRIATPHSA</sequence>
<feature type="binding site" evidence="10">
    <location>
        <position position="32"/>
    </location>
    <ligand>
        <name>substrate</name>
    </ligand>
</feature>
<protein>
    <recommendedName>
        <fullName evidence="4 11">Orotidine 5'-phosphate decarboxylase</fullName>
        <ecNumber evidence="3 11">4.1.1.23</ecNumber>
    </recommendedName>
</protein>
<dbReference type="NCBIfam" id="NF001273">
    <property type="entry name" value="PRK00230.1"/>
    <property type="match status" value="1"/>
</dbReference>